<dbReference type="InterPro" id="IPR008978">
    <property type="entry name" value="HSP20-like_chaperone"/>
</dbReference>
<evidence type="ECO:0000313" key="4">
    <source>
        <dbReference type="EMBL" id="CAE0708412.1"/>
    </source>
</evidence>
<reference evidence="4" key="1">
    <citation type="submission" date="2021-01" db="EMBL/GenBank/DDBJ databases">
        <authorList>
            <person name="Corre E."/>
            <person name="Pelletier E."/>
            <person name="Niang G."/>
            <person name="Scheremetjew M."/>
            <person name="Finn R."/>
            <person name="Kale V."/>
            <person name="Holt S."/>
            <person name="Cochrane G."/>
            <person name="Meng A."/>
            <person name="Brown T."/>
            <person name="Cohen L."/>
        </authorList>
    </citation>
    <scope>NUCLEOTIDE SEQUENCE</scope>
    <source>
        <strain evidence="4">10249 10 AB</strain>
    </source>
</reference>
<keyword evidence="1" id="KW-0597">Phosphoprotein</keyword>
<dbReference type="CDD" id="cd06467">
    <property type="entry name" value="p23_NUDC_like"/>
    <property type="match status" value="1"/>
</dbReference>
<name>A0A7S4A9P6_9STRA</name>
<feature type="region of interest" description="Disordered" evidence="2">
    <location>
        <begin position="97"/>
        <end position="179"/>
    </location>
</feature>
<evidence type="ECO:0000259" key="3">
    <source>
        <dbReference type="PROSITE" id="PS51203"/>
    </source>
</evidence>
<dbReference type="InterPro" id="IPR007052">
    <property type="entry name" value="CS_dom"/>
</dbReference>
<feature type="compositionally biased region" description="Basic and acidic residues" evidence="2">
    <location>
        <begin position="119"/>
        <end position="138"/>
    </location>
</feature>
<dbReference type="InterPro" id="IPR037898">
    <property type="entry name" value="NudC_fam"/>
</dbReference>
<feature type="compositionally biased region" description="Low complexity" evidence="2">
    <location>
        <begin position="100"/>
        <end position="115"/>
    </location>
</feature>
<protein>
    <recommendedName>
        <fullName evidence="3">CS domain-containing protein</fullName>
    </recommendedName>
</protein>
<dbReference type="InterPro" id="IPR025934">
    <property type="entry name" value="NudC_N_dom"/>
</dbReference>
<dbReference type="EMBL" id="HBIX01001520">
    <property type="protein sequence ID" value="CAE0708412.1"/>
    <property type="molecule type" value="Transcribed_RNA"/>
</dbReference>
<organism evidence="4">
    <name type="scientific">Pseudo-nitzschia australis</name>
    <dbReference type="NCBI Taxonomy" id="44445"/>
    <lineage>
        <taxon>Eukaryota</taxon>
        <taxon>Sar</taxon>
        <taxon>Stramenopiles</taxon>
        <taxon>Ochrophyta</taxon>
        <taxon>Bacillariophyta</taxon>
        <taxon>Bacillariophyceae</taxon>
        <taxon>Bacillariophycidae</taxon>
        <taxon>Bacillariales</taxon>
        <taxon>Bacillariaceae</taxon>
        <taxon>Pseudo-nitzschia</taxon>
    </lineage>
</organism>
<dbReference type="PROSITE" id="PS51203">
    <property type="entry name" value="CS"/>
    <property type="match status" value="1"/>
</dbReference>
<dbReference type="GO" id="GO:0005737">
    <property type="term" value="C:cytoplasm"/>
    <property type="evidence" value="ECO:0007669"/>
    <property type="project" value="TreeGrafter"/>
</dbReference>
<dbReference type="PANTHER" id="PTHR12356">
    <property type="entry name" value="NUCLEAR MOVEMENT PROTEIN NUDC"/>
    <property type="match status" value="1"/>
</dbReference>
<dbReference type="AlphaFoldDB" id="A0A7S4A9P6"/>
<dbReference type="Pfam" id="PF14050">
    <property type="entry name" value="Nudc_N"/>
    <property type="match status" value="1"/>
</dbReference>
<proteinExistence type="predicted"/>
<accession>A0A7S4A9P6</accession>
<evidence type="ECO:0000256" key="1">
    <source>
        <dbReference type="ARBA" id="ARBA00022553"/>
    </source>
</evidence>
<dbReference type="GO" id="GO:0051082">
    <property type="term" value="F:unfolded protein binding"/>
    <property type="evidence" value="ECO:0007669"/>
    <property type="project" value="TreeGrafter"/>
</dbReference>
<dbReference type="Pfam" id="PF04969">
    <property type="entry name" value="CS"/>
    <property type="match status" value="1"/>
</dbReference>
<dbReference type="SUPFAM" id="SSF49764">
    <property type="entry name" value="HSP20-like chaperones"/>
    <property type="match status" value="1"/>
</dbReference>
<evidence type="ECO:0000256" key="2">
    <source>
        <dbReference type="SAM" id="MobiDB-lite"/>
    </source>
</evidence>
<gene>
    <name evidence="4" type="ORF">PAUS00366_LOCUS1132</name>
</gene>
<feature type="domain" description="CS" evidence="3">
    <location>
        <begin position="199"/>
        <end position="293"/>
    </location>
</feature>
<dbReference type="GO" id="GO:0006457">
    <property type="term" value="P:protein folding"/>
    <property type="evidence" value="ECO:0007669"/>
    <property type="project" value="TreeGrafter"/>
</dbReference>
<dbReference type="Gene3D" id="2.60.40.790">
    <property type="match status" value="1"/>
</dbReference>
<feature type="compositionally biased region" description="Basic and acidic residues" evidence="2">
    <location>
        <begin position="145"/>
        <end position="173"/>
    </location>
</feature>
<sequence length="400" mass="44203">MSLPIPTTGNSSYGRPNAIDPRQLQAMDAPLVALTQQCKGDLRQLMYAFFSFLNRRTDFYLVPHSEDARQGKSKMGFAEGDAEKMLLAAFRQFPLRRIPKGGAPAGKKAPAPSTKTKTKKESPSSKSDVADKKAEKKAQINKGSSSKEKAELSKEDGTNKNPKTKGEGDDNKGGAEVPSNMKDVRYNEEGLQVPVGNGGSTPRYKWTQTIDETSVLIGIPKDFRGKDYEVLITASALSVKAKKCLPGEEKPRTFAEGKLVDNIRVDESTWSVEGGVMIITLEKKTKKFWTAVYEDDIEKYKIDTELVDSRRRIEEYDDATQAQFRKTIFDQNQYHLDGPTSDEILGKTNKGGGNKMGIPGLPPGMEIKDIANNNADIKDLPLGVEYINKKTLDEAEKGKK</sequence>
<dbReference type="PANTHER" id="PTHR12356:SF17">
    <property type="entry name" value="CS DOMAIN-CONTAINING PROTEIN"/>
    <property type="match status" value="1"/>
</dbReference>